<keyword evidence="4" id="KW-0479">Metal-binding</keyword>
<name>D5BTZ7_PUNMI</name>
<dbReference type="InterPro" id="IPR006073">
    <property type="entry name" value="GTP-bd"/>
</dbReference>
<dbReference type="PANTHER" id="PTHR11649:SF13">
    <property type="entry name" value="ENGB-TYPE G DOMAIN-CONTAINING PROTEIN"/>
    <property type="match status" value="1"/>
</dbReference>
<dbReference type="AlphaFoldDB" id="D5BTZ7"/>
<keyword evidence="6" id="KW-0460">Magnesium</keyword>
<dbReference type="NCBIfam" id="TIGR03598">
    <property type="entry name" value="GTPase_YsxC"/>
    <property type="match status" value="1"/>
</dbReference>
<dbReference type="RefSeq" id="WP_013046371.1">
    <property type="nucleotide sequence ID" value="NC_014010.1"/>
</dbReference>
<dbReference type="InterPro" id="IPR019987">
    <property type="entry name" value="GTP-bd_ribosome_bio_YsxC"/>
</dbReference>
<feature type="domain" description="EngB-type G" evidence="11">
    <location>
        <begin position="43"/>
        <end position="218"/>
    </location>
</feature>
<keyword evidence="13" id="KW-1185">Reference proteome</keyword>
<gene>
    <name evidence="10" type="primary">engB</name>
    <name evidence="12" type="ordered locus">SAR116_1501</name>
</gene>
<evidence type="ECO:0000256" key="10">
    <source>
        <dbReference type="HAMAP-Rule" id="MF_00321"/>
    </source>
</evidence>
<dbReference type="GO" id="GO:0000917">
    <property type="term" value="P:division septum assembly"/>
    <property type="evidence" value="ECO:0007669"/>
    <property type="project" value="UniProtKB-KW"/>
</dbReference>
<comment type="function">
    <text evidence="10">Necessary for normal cell division and for the maintenance of normal septation.</text>
</comment>
<dbReference type="CDD" id="cd01876">
    <property type="entry name" value="YihA_EngB"/>
    <property type="match status" value="1"/>
</dbReference>
<evidence type="ECO:0000256" key="2">
    <source>
        <dbReference type="ARBA" id="ARBA00009638"/>
    </source>
</evidence>
<dbReference type="InterPro" id="IPR030393">
    <property type="entry name" value="G_ENGB_dom"/>
</dbReference>
<dbReference type="Pfam" id="PF01926">
    <property type="entry name" value="MMR_HSR1"/>
    <property type="match status" value="1"/>
</dbReference>
<dbReference type="Proteomes" id="UP000007460">
    <property type="component" value="Chromosome"/>
</dbReference>
<dbReference type="KEGG" id="apb:SAR116_1501"/>
<evidence type="ECO:0000256" key="3">
    <source>
        <dbReference type="ARBA" id="ARBA00022618"/>
    </source>
</evidence>
<protein>
    <recommendedName>
        <fullName evidence="10">Probable GTP-binding protein EngB</fullName>
    </recommendedName>
</protein>
<sequence>MVHHAPRGQELDAEQREAGRLLFAGQCDFTAAANNMPALPPMGLPEICFAGRSNVGKSSLVNALTGRRMLARTSQTPGRTRQLIFFDLGQRLGLVDLPGYGYASAPKTDIEAWTKLTRKFLAGRQSLQRVFLLIDARRGVGKGDSEIMKLLDESAVSWAAVLTKADKLKPEALEKVCRATEATVATHVAAYPELFVTSSQAGDGIEHLRGHIAGFALQK</sequence>
<dbReference type="EMBL" id="CP001751">
    <property type="protein sequence ID" value="ADE39744.1"/>
    <property type="molecule type" value="Genomic_DNA"/>
</dbReference>
<dbReference type="GO" id="GO:0016787">
    <property type="term" value="F:hydrolase activity"/>
    <property type="evidence" value="ECO:0007669"/>
    <property type="project" value="UniProtKB-KW"/>
</dbReference>
<evidence type="ECO:0000256" key="7">
    <source>
        <dbReference type="ARBA" id="ARBA00023134"/>
    </source>
</evidence>
<dbReference type="GO" id="GO:0046872">
    <property type="term" value="F:metal ion binding"/>
    <property type="evidence" value="ECO:0007669"/>
    <property type="project" value="UniProtKB-KW"/>
</dbReference>
<dbReference type="GO" id="GO:0005525">
    <property type="term" value="F:GTP binding"/>
    <property type="evidence" value="ECO:0007669"/>
    <property type="project" value="UniProtKB-UniRule"/>
</dbReference>
<evidence type="ECO:0000313" key="13">
    <source>
        <dbReference type="Proteomes" id="UP000007460"/>
    </source>
</evidence>
<keyword evidence="9 10" id="KW-0131">Cell cycle</keyword>
<dbReference type="STRING" id="488538.SAR116_1501"/>
<dbReference type="Gene3D" id="3.40.50.300">
    <property type="entry name" value="P-loop containing nucleotide triphosphate hydrolases"/>
    <property type="match status" value="1"/>
</dbReference>
<dbReference type="InterPro" id="IPR027417">
    <property type="entry name" value="P-loop_NTPase"/>
</dbReference>
<evidence type="ECO:0000256" key="5">
    <source>
        <dbReference type="ARBA" id="ARBA00022741"/>
    </source>
</evidence>
<dbReference type="SUPFAM" id="SSF52540">
    <property type="entry name" value="P-loop containing nucleoside triphosphate hydrolases"/>
    <property type="match status" value="1"/>
</dbReference>
<evidence type="ECO:0000256" key="9">
    <source>
        <dbReference type="ARBA" id="ARBA00023306"/>
    </source>
</evidence>
<keyword evidence="8 10" id="KW-0717">Septation</keyword>
<proteinExistence type="inferred from homology"/>
<reference evidence="12 13" key="1">
    <citation type="journal article" date="2010" name="J. Bacteriol.">
        <title>Complete genome sequence of "Candidatus Puniceispirillum marinum" IMCC1322, a representative of the SAR116 clade in the Alphaproteobacteria.</title>
        <authorList>
            <person name="Oh H.M."/>
            <person name="Kwon K.K."/>
            <person name="Kang I."/>
            <person name="Kang S.G."/>
            <person name="Lee J.H."/>
            <person name="Kim S.J."/>
            <person name="Cho J.C."/>
        </authorList>
    </citation>
    <scope>NUCLEOTIDE SEQUENCE [LARGE SCALE GENOMIC DNA]</scope>
    <source>
        <strain evidence="12 13">IMCC1322</strain>
    </source>
</reference>
<organism evidence="12 13">
    <name type="scientific">Puniceispirillum marinum (strain IMCC1322)</name>
    <dbReference type="NCBI Taxonomy" id="488538"/>
    <lineage>
        <taxon>Bacteria</taxon>
        <taxon>Pseudomonadati</taxon>
        <taxon>Pseudomonadota</taxon>
        <taxon>Alphaproteobacteria</taxon>
        <taxon>Candidatus Puniceispirillales</taxon>
        <taxon>Candidatus Puniceispirillaceae</taxon>
        <taxon>Candidatus Puniceispirillum</taxon>
    </lineage>
</organism>
<dbReference type="HOGENOM" id="CLU_033732_2_0_5"/>
<evidence type="ECO:0000256" key="8">
    <source>
        <dbReference type="ARBA" id="ARBA00023210"/>
    </source>
</evidence>
<dbReference type="PANTHER" id="PTHR11649">
    <property type="entry name" value="MSS1/TRME-RELATED GTP-BINDING PROTEIN"/>
    <property type="match status" value="1"/>
</dbReference>
<dbReference type="PROSITE" id="PS51706">
    <property type="entry name" value="G_ENGB"/>
    <property type="match status" value="1"/>
</dbReference>
<evidence type="ECO:0000259" key="11">
    <source>
        <dbReference type="PROSITE" id="PS51706"/>
    </source>
</evidence>
<keyword evidence="5 10" id="KW-0547">Nucleotide-binding</keyword>
<dbReference type="HAMAP" id="MF_00321">
    <property type="entry name" value="GTPase_EngB"/>
    <property type="match status" value="1"/>
</dbReference>
<dbReference type="OrthoDB" id="9804921at2"/>
<dbReference type="eggNOG" id="COG0218">
    <property type="taxonomic scope" value="Bacteria"/>
</dbReference>
<evidence type="ECO:0000256" key="6">
    <source>
        <dbReference type="ARBA" id="ARBA00022842"/>
    </source>
</evidence>
<keyword evidence="12" id="KW-0378">Hydrolase</keyword>
<keyword evidence="7 10" id="KW-0342">GTP-binding</keyword>
<evidence type="ECO:0000256" key="4">
    <source>
        <dbReference type="ARBA" id="ARBA00022723"/>
    </source>
</evidence>
<accession>D5BTZ7</accession>
<evidence type="ECO:0000313" key="12">
    <source>
        <dbReference type="EMBL" id="ADE39744.1"/>
    </source>
</evidence>
<comment type="similarity">
    <text evidence="2 10">Belongs to the TRAFAC class TrmE-Era-EngA-EngB-Septin-like GTPase superfamily. EngB GTPase family.</text>
</comment>
<comment type="cofactor">
    <cofactor evidence="1">
        <name>Mg(2+)</name>
        <dbReference type="ChEBI" id="CHEBI:18420"/>
    </cofactor>
</comment>
<evidence type="ECO:0000256" key="1">
    <source>
        <dbReference type="ARBA" id="ARBA00001946"/>
    </source>
</evidence>
<keyword evidence="3 10" id="KW-0132">Cell division</keyword>
<dbReference type="GO" id="GO:0005829">
    <property type="term" value="C:cytosol"/>
    <property type="evidence" value="ECO:0007669"/>
    <property type="project" value="TreeGrafter"/>
</dbReference>